<evidence type="ECO:0000313" key="3">
    <source>
        <dbReference type="EMBL" id="EDO31297.1"/>
    </source>
</evidence>
<feature type="compositionally biased region" description="Basic and acidic residues" evidence="2">
    <location>
        <begin position="114"/>
        <end position="144"/>
    </location>
</feature>
<name>A7SYB2_NEMVE</name>
<dbReference type="OMA" id="NEVHAEN"/>
<feature type="coiled-coil region" evidence="1">
    <location>
        <begin position="3"/>
        <end position="80"/>
    </location>
</feature>
<evidence type="ECO:0000256" key="1">
    <source>
        <dbReference type="SAM" id="Coils"/>
    </source>
</evidence>
<gene>
    <name evidence="3" type="ORF">NEMVEDRAFT_v1g219434</name>
</gene>
<evidence type="ECO:0000256" key="2">
    <source>
        <dbReference type="SAM" id="MobiDB-lite"/>
    </source>
</evidence>
<dbReference type="PhylomeDB" id="A7SYB2"/>
<feature type="region of interest" description="Disordered" evidence="2">
    <location>
        <begin position="110"/>
        <end position="156"/>
    </location>
</feature>
<proteinExistence type="predicted"/>
<reference evidence="3 4" key="1">
    <citation type="journal article" date="2007" name="Science">
        <title>Sea anemone genome reveals ancestral eumetazoan gene repertoire and genomic organization.</title>
        <authorList>
            <person name="Putnam N.H."/>
            <person name="Srivastava M."/>
            <person name="Hellsten U."/>
            <person name="Dirks B."/>
            <person name="Chapman J."/>
            <person name="Salamov A."/>
            <person name="Terry A."/>
            <person name="Shapiro H."/>
            <person name="Lindquist E."/>
            <person name="Kapitonov V.V."/>
            <person name="Jurka J."/>
            <person name="Genikhovich G."/>
            <person name="Grigoriev I.V."/>
            <person name="Lucas S.M."/>
            <person name="Steele R.E."/>
            <person name="Finnerty J.R."/>
            <person name="Technau U."/>
            <person name="Martindale M.Q."/>
            <person name="Rokhsar D.S."/>
        </authorList>
    </citation>
    <scope>NUCLEOTIDE SEQUENCE [LARGE SCALE GENOMIC DNA]</scope>
    <source>
        <strain evidence="4">CH2 X CH6</strain>
    </source>
</reference>
<evidence type="ECO:0000313" key="4">
    <source>
        <dbReference type="Proteomes" id="UP000001593"/>
    </source>
</evidence>
<organism evidence="3 4">
    <name type="scientific">Nematostella vectensis</name>
    <name type="common">Starlet sea anemone</name>
    <dbReference type="NCBI Taxonomy" id="45351"/>
    <lineage>
        <taxon>Eukaryota</taxon>
        <taxon>Metazoa</taxon>
        <taxon>Cnidaria</taxon>
        <taxon>Anthozoa</taxon>
        <taxon>Hexacorallia</taxon>
        <taxon>Actiniaria</taxon>
        <taxon>Edwardsiidae</taxon>
        <taxon>Nematostella</taxon>
    </lineage>
</organism>
<dbReference type="KEGG" id="nve:5502189"/>
<accession>A7SYB2</accession>
<sequence>MHIEALTKRNMQLEEQLKELSEANRKQSEAHAQSLAVLPLRMNQTMKAKDEKITELQAEVDRLKLEASEREMLMEHLQNKCKILDEVARHRDALESVLACLDIIQEPDYDADGENERETDLINGSIEKEGNDGRKEARDFRIDSGVDTEGPSGSSY</sequence>
<protein>
    <submittedName>
        <fullName evidence="3">Uncharacterized protein</fullName>
    </submittedName>
</protein>
<dbReference type="HOGENOM" id="CLU_1688820_0_0_1"/>
<dbReference type="OrthoDB" id="6413631at2759"/>
<dbReference type="GO" id="GO:0045098">
    <property type="term" value="C:type III intermediate filament"/>
    <property type="evidence" value="ECO:0000318"/>
    <property type="project" value="GO_Central"/>
</dbReference>
<keyword evidence="1" id="KW-0175">Coiled coil</keyword>
<dbReference type="InParanoid" id="A7SYB2"/>
<keyword evidence="4" id="KW-1185">Reference proteome</keyword>
<dbReference type="AlphaFoldDB" id="A7SYB2"/>
<dbReference type="EMBL" id="DS469916">
    <property type="protein sequence ID" value="EDO31297.1"/>
    <property type="molecule type" value="Genomic_DNA"/>
</dbReference>
<dbReference type="Proteomes" id="UP000001593">
    <property type="component" value="Unassembled WGS sequence"/>
</dbReference>